<keyword evidence="2" id="KW-1185">Reference proteome</keyword>
<dbReference type="AlphaFoldDB" id="A0A8J3ZNN7"/>
<protein>
    <submittedName>
        <fullName evidence="1">Uncharacterized protein</fullName>
    </submittedName>
</protein>
<name>A0A8J3ZNN7_9ACTN</name>
<dbReference type="EMBL" id="BOPH01000017">
    <property type="protein sequence ID" value="GIJ66247.1"/>
    <property type="molecule type" value="Genomic_DNA"/>
</dbReference>
<proteinExistence type="predicted"/>
<comment type="caution">
    <text evidence="1">The sequence shown here is derived from an EMBL/GenBank/DDBJ whole genome shotgun (WGS) entry which is preliminary data.</text>
</comment>
<organism evidence="1 2">
    <name type="scientific">Virgisporangium ochraceum</name>
    <dbReference type="NCBI Taxonomy" id="65505"/>
    <lineage>
        <taxon>Bacteria</taxon>
        <taxon>Bacillati</taxon>
        <taxon>Actinomycetota</taxon>
        <taxon>Actinomycetes</taxon>
        <taxon>Micromonosporales</taxon>
        <taxon>Micromonosporaceae</taxon>
        <taxon>Virgisporangium</taxon>
    </lineage>
</organism>
<accession>A0A8J3ZNN7</accession>
<dbReference type="Proteomes" id="UP000635606">
    <property type="component" value="Unassembled WGS sequence"/>
</dbReference>
<evidence type="ECO:0000313" key="1">
    <source>
        <dbReference type="EMBL" id="GIJ66247.1"/>
    </source>
</evidence>
<gene>
    <name evidence="1" type="ORF">Voc01_011640</name>
</gene>
<dbReference type="RefSeq" id="WP_203926229.1">
    <property type="nucleotide sequence ID" value="NZ_BOPH01000017.1"/>
</dbReference>
<sequence>MSHEEGDFRIATLSVVDADGSAGDGTTTAVLTVIRPDGTTTQPTVTPSDGGATHTAAAYEFTAAGEWVERWVVTGKGAGKQRTTLLVAPDPAAALTGMRVYATTTDYATYLLAAPPAGARRALAAASREVDRMLLTAIYDVDDDGLPTDADVAEAMKLATCAQAEYAKLTGDANLVGAGAITQVGLGSLSYTRAKAGVGVDGNPRWAQAAWDLLQQAGLTGHPVGEPGWIY</sequence>
<reference evidence="1" key="1">
    <citation type="submission" date="2021-01" db="EMBL/GenBank/DDBJ databases">
        <title>Whole genome shotgun sequence of Virgisporangium ochraceum NBRC 16418.</title>
        <authorList>
            <person name="Komaki H."/>
            <person name="Tamura T."/>
        </authorList>
    </citation>
    <scope>NUCLEOTIDE SEQUENCE</scope>
    <source>
        <strain evidence="1">NBRC 16418</strain>
    </source>
</reference>
<evidence type="ECO:0000313" key="2">
    <source>
        <dbReference type="Proteomes" id="UP000635606"/>
    </source>
</evidence>